<dbReference type="GO" id="GO:0050660">
    <property type="term" value="F:flavin adenine dinucleotide binding"/>
    <property type="evidence" value="ECO:0007669"/>
    <property type="project" value="InterPro"/>
</dbReference>
<keyword evidence="5 6" id="KW-0560">Oxidoreductase</keyword>
<proteinExistence type="inferred from homology"/>
<dbReference type="EMBL" id="BHZE01000016">
    <property type="protein sequence ID" value="GCD78086.1"/>
    <property type="molecule type" value="Genomic_DNA"/>
</dbReference>
<keyword evidence="12" id="KW-1185">Reference proteome</keyword>
<dbReference type="InterPro" id="IPR037069">
    <property type="entry name" value="AcylCoA_DH/ox_N_sf"/>
</dbReference>
<dbReference type="Pfam" id="PF21263">
    <property type="entry name" value="Acyl-CoA-dh_C"/>
    <property type="match status" value="1"/>
</dbReference>
<dbReference type="RefSeq" id="WP_124398150.1">
    <property type="nucleotide sequence ID" value="NZ_BHZE01000016.1"/>
</dbReference>
<evidence type="ECO:0000256" key="1">
    <source>
        <dbReference type="ARBA" id="ARBA00001974"/>
    </source>
</evidence>
<dbReference type="Pfam" id="PF02771">
    <property type="entry name" value="Acyl-CoA_dh_N"/>
    <property type="match status" value="1"/>
</dbReference>
<evidence type="ECO:0000259" key="9">
    <source>
        <dbReference type="Pfam" id="PF02771"/>
    </source>
</evidence>
<evidence type="ECO:0000259" key="8">
    <source>
        <dbReference type="Pfam" id="PF02770"/>
    </source>
</evidence>
<name>A0A401XM58_9FLAO</name>
<keyword evidence="4 6" id="KW-0274">FAD</keyword>
<evidence type="ECO:0000259" key="10">
    <source>
        <dbReference type="Pfam" id="PF21263"/>
    </source>
</evidence>
<dbReference type="PROSITE" id="PS00072">
    <property type="entry name" value="ACYL_COA_DH_1"/>
    <property type="match status" value="1"/>
</dbReference>
<dbReference type="GO" id="GO:0003995">
    <property type="term" value="F:acyl-CoA dehydrogenase activity"/>
    <property type="evidence" value="ECO:0007669"/>
    <property type="project" value="InterPro"/>
</dbReference>
<dbReference type="InterPro" id="IPR006089">
    <property type="entry name" value="Acyl-CoA_DH_CS"/>
</dbReference>
<dbReference type="Gene3D" id="2.40.110.10">
    <property type="entry name" value="Butyryl-CoA Dehydrogenase, subunit A, domain 2"/>
    <property type="match status" value="1"/>
</dbReference>
<dbReference type="AlphaFoldDB" id="A0A401XM58"/>
<evidence type="ECO:0000259" key="7">
    <source>
        <dbReference type="Pfam" id="PF00441"/>
    </source>
</evidence>
<evidence type="ECO:0000256" key="2">
    <source>
        <dbReference type="ARBA" id="ARBA00009347"/>
    </source>
</evidence>
<reference evidence="11 12" key="1">
    <citation type="submission" date="2018-11" db="EMBL/GenBank/DDBJ databases">
        <title>Schleiferia aggregans sp. nov., a moderately thermophilic heterotrophic bacterium isolated from microbial mats at a terrestrial hot spring.</title>
        <authorList>
            <person name="Iino T."/>
            <person name="Ohkuma M."/>
            <person name="Haruta S."/>
        </authorList>
    </citation>
    <scope>NUCLEOTIDE SEQUENCE [LARGE SCALE GENOMIC DNA]</scope>
    <source>
        <strain evidence="11 12">LA</strain>
    </source>
</reference>
<keyword evidence="3 6" id="KW-0285">Flavoprotein</keyword>
<dbReference type="SUPFAM" id="SSF47203">
    <property type="entry name" value="Acyl-CoA dehydrogenase C-terminal domain-like"/>
    <property type="match status" value="1"/>
</dbReference>
<feature type="domain" description="Acyl-CoA oxidase/dehydrogenase middle" evidence="8">
    <location>
        <begin position="148"/>
        <end position="242"/>
    </location>
</feature>
<dbReference type="Gene3D" id="1.10.540.10">
    <property type="entry name" value="Acyl-CoA dehydrogenase/oxidase, N-terminal domain"/>
    <property type="match status" value="1"/>
</dbReference>
<feature type="domain" description="Acyl-CoA dehydrogenase-like C-terminal" evidence="10">
    <location>
        <begin position="467"/>
        <end position="570"/>
    </location>
</feature>
<feature type="domain" description="Acyl-CoA dehydrogenase/oxidase N-terminal" evidence="9">
    <location>
        <begin position="31"/>
        <end position="144"/>
    </location>
</feature>
<organism evidence="11 12">
    <name type="scientific">Thermaurantimonas aggregans</name>
    <dbReference type="NCBI Taxonomy" id="2173829"/>
    <lineage>
        <taxon>Bacteria</taxon>
        <taxon>Pseudomonadati</taxon>
        <taxon>Bacteroidota</taxon>
        <taxon>Flavobacteriia</taxon>
        <taxon>Flavobacteriales</taxon>
        <taxon>Schleiferiaceae</taxon>
        <taxon>Thermaurantimonas</taxon>
    </lineage>
</organism>
<sequence>METTTKIPIKGGEFIIRTQSWQEVFTPEDFTEEQLMMANACTEFIDKEVLPQRHRFEEKDYDFTLQIMKKLGELGMLGISVPEEYGGLGMGFNTSMLVCDRISGISGSLSTAYGAHTGIGTLPILLYGTEEQKKKYLPKLATGEWMGAYCLTEPGAGSDANSGKTRAVWNEADRTWSITGQKMWISNAGFADLFIVFARIEDDKYITGFIVERGTPGMSFGEEENKLGIRASSTRQVFFNDCKIPAENMLGERGGGFKIAMNALNVGRIKLAAAVMDSCRRVTSLAVKYANERIQFGVPISSFGAIQQKLADMATRSWASESATYRAGQDIEDNIARLEASGLSPQEAKLKGVEEYAIECAILKVHGSETGSFVADEGVQIYGGMGYSADTPMEAAYRDVRIARIYEGTNEINRMLSVGMLLRRALKGQLDLMTPAMKVASELMAIPSFDTPDYSQPLAQELEIINNLKKAFLMVAGKAVEKFGMNVEDEQEVLMNAADILIETYVAESAVLRALKILNTKGEEAAKYPIKMAQLYTYLAVEKIQKAAREAIYSFTEGDEQRILLMGLKRFTKYQQPVNPKALRREIAVKLIAEGRYCF</sequence>
<protein>
    <submittedName>
        <fullName evidence="11">Acyl-CoA dehydrogenase</fullName>
    </submittedName>
</protein>
<dbReference type="FunFam" id="2.40.110.10:FF:000001">
    <property type="entry name" value="Acyl-CoA dehydrogenase, mitochondrial"/>
    <property type="match status" value="1"/>
</dbReference>
<comment type="cofactor">
    <cofactor evidence="1 6">
        <name>FAD</name>
        <dbReference type="ChEBI" id="CHEBI:57692"/>
    </cofactor>
</comment>
<feature type="domain" description="Acyl-CoA dehydrogenase/oxidase C-terminal" evidence="7">
    <location>
        <begin position="254"/>
        <end position="416"/>
    </location>
</feature>
<evidence type="ECO:0000256" key="5">
    <source>
        <dbReference type="ARBA" id="ARBA00023002"/>
    </source>
</evidence>
<dbReference type="FunFam" id="1.10.540.10:FF:000001">
    <property type="entry name" value="Very long-chain-specific acyl-CoA dehydrogenase, mitochondrial"/>
    <property type="match status" value="1"/>
</dbReference>
<accession>A0A401XM58</accession>
<dbReference type="PANTHER" id="PTHR43884">
    <property type="entry name" value="ACYL-COA DEHYDROGENASE"/>
    <property type="match status" value="1"/>
</dbReference>
<dbReference type="InterPro" id="IPR049426">
    <property type="entry name" value="Acyl-CoA-dh-like_C"/>
</dbReference>
<dbReference type="Pfam" id="PF00441">
    <property type="entry name" value="Acyl-CoA_dh_1"/>
    <property type="match status" value="1"/>
</dbReference>
<evidence type="ECO:0000256" key="3">
    <source>
        <dbReference type="ARBA" id="ARBA00022630"/>
    </source>
</evidence>
<evidence type="ECO:0000256" key="4">
    <source>
        <dbReference type="ARBA" id="ARBA00022827"/>
    </source>
</evidence>
<dbReference type="Gene3D" id="1.20.140.10">
    <property type="entry name" value="Butyryl-CoA Dehydrogenase, subunit A, domain 3"/>
    <property type="match status" value="2"/>
</dbReference>
<dbReference type="InterPro" id="IPR013786">
    <property type="entry name" value="AcylCoA_DH/ox_N"/>
</dbReference>
<dbReference type="InterPro" id="IPR009100">
    <property type="entry name" value="AcylCoA_DH/oxidase_NM_dom_sf"/>
</dbReference>
<dbReference type="PANTHER" id="PTHR43884:SF12">
    <property type="entry name" value="ISOVALERYL-COA DEHYDROGENASE, MITOCHONDRIAL-RELATED"/>
    <property type="match status" value="1"/>
</dbReference>
<dbReference type="InterPro" id="IPR006091">
    <property type="entry name" value="Acyl-CoA_Oxase/DH_mid-dom"/>
</dbReference>
<evidence type="ECO:0000256" key="6">
    <source>
        <dbReference type="RuleBase" id="RU362125"/>
    </source>
</evidence>
<dbReference type="InterPro" id="IPR036250">
    <property type="entry name" value="AcylCo_DH-like_C"/>
</dbReference>
<comment type="similarity">
    <text evidence="2 6">Belongs to the acyl-CoA dehydrogenase family.</text>
</comment>
<dbReference type="Pfam" id="PF02770">
    <property type="entry name" value="Acyl-CoA_dh_M"/>
    <property type="match status" value="1"/>
</dbReference>
<dbReference type="InterPro" id="IPR009075">
    <property type="entry name" value="AcylCo_DH/oxidase_C"/>
</dbReference>
<comment type="caution">
    <text evidence="11">The sequence shown here is derived from an EMBL/GenBank/DDBJ whole genome shotgun (WGS) entry which is preliminary data.</text>
</comment>
<dbReference type="SUPFAM" id="SSF56645">
    <property type="entry name" value="Acyl-CoA dehydrogenase NM domain-like"/>
    <property type="match status" value="1"/>
</dbReference>
<evidence type="ECO:0000313" key="12">
    <source>
        <dbReference type="Proteomes" id="UP000286715"/>
    </source>
</evidence>
<dbReference type="InterPro" id="IPR046373">
    <property type="entry name" value="Acyl-CoA_Oxase/DH_mid-dom_sf"/>
</dbReference>
<evidence type="ECO:0000313" key="11">
    <source>
        <dbReference type="EMBL" id="GCD78086.1"/>
    </source>
</evidence>
<dbReference type="Proteomes" id="UP000286715">
    <property type="component" value="Unassembled WGS sequence"/>
</dbReference>
<gene>
    <name evidence="11" type="ORF">JCM31826_15680</name>
</gene>
<dbReference type="OrthoDB" id="9802867at2"/>